<reference evidence="1 2" key="1">
    <citation type="journal article" date="2022" name="Plant J.">
        <title>Chromosome-level genome of Camellia lanceoleosa provides a valuable resource for understanding genome evolution and self-incompatibility.</title>
        <authorList>
            <person name="Gong W."/>
            <person name="Xiao S."/>
            <person name="Wang L."/>
            <person name="Liao Z."/>
            <person name="Chang Y."/>
            <person name="Mo W."/>
            <person name="Hu G."/>
            <person name="Li W."/>
            <person name="Zhao G."/>
            <person name="Zhu H."/>
            <person name="Hu X."/>
            <person name="Ji K."/>
            <person name="Xiang X."/>
            <person name="Song Q."/>
            <person name="Yuan D."/>
            <person name="Jin S."/>
            <person name="Zhang L."/>
        </authorList>
    </citation>
    <scope>NUCLEOTIDE SEQUENCE [LARGE SCALE GENOMIC DNA]</scope>
    <source>
        <strain evidence="1">SQ_2022a</strain>
    </source>
</reference>
<sequence length="418" mass="47512">MQTNHLQTPQRRSITSSFVAKTERPCSKLRCGRWDLRATKNRQARGQLRTPRSLFNTPRAKRKRSPQPLVNSSTAENDYPYPAHPNAKQFQTKGLEHCELMSEIFAKSFATGAFARYSRQGAPTFDDEREMDERFHVYTSGKGVVDESCTSGSKRKSSGQGVIVALMQIAVNLVQETYEVQWPLSLVISRKALTKYQLIFRFLFHYKHMDLQLCGAWQIHQVLEPNWHVMHNRLQTAKSIDDVYIFKPSNSLFVFRLILLTPSVKLVIEYHNFFLEKCTRKCLLLLLEVLKVSQGRKFKEAAAKRGCISRKNGSEQRRGINIVGGHMTQKGRMGRLGFQRGAIFRASTMAAANSLSISQDQTLKRRSNLVKKAQTTVKVGVLLGMQCQGQEEEVVSKLVELEENDLGKFAVQAVAIRS</sequence>
<evidence type="ECO:0000313" key="1">
    <source>
        <dbReference type="EMBL" id="KAI8000020.1"/>
    </source>
</evidence>
<dbReference type="EMBL" id="CM045765">
    <property type="protein sequence ID" value="KAI8000020.1"/>
    <property type="molecule type" value="Genomic_DNA"/>
</dbReference>
<name>A0ACC0GG40_9ERIC</name>
<gene>
    <name evidence="1" type="ORF">LOK49_LG09G01418</name>
</gene>
<dbReference type="Proteomes" id="UP001060215">
    <property type="component" value="Chromosome 8"/>
</dbReference>
<protein>
    <submittedName>
        <fullName evidence="1">Gamma-tubulin complex component 2</fullName>
    </submittedName>
</protein>
<proteinExistence type="predicted"/>
<evidence type="ECO:0000313" key="2">
    <source>
        <dbReference type="Proteomes" id="UP001060215"/>
    </source>
</evidence>
<keyword evidence="2" id="KW-1185">Reference proteome</keyword>
<organism evidence="1 2">
    <name type="scientific">Camellia lanceoleosa</name>
    <dbReference type="NCBI Taxonomy" id="1840588"/>
    <lineage>
        <taxon>Eukaryota</taxon>
        <taxon>Viridiplantae</taxon>
        <taxon>Streptophyta</taxon>
        <taxon>Embryophyta</taxon>
        <taxon>Tracheophyta</taxon>
        <taxon>Spermatophyta</taxon>
        <taxon>Magnoliopsida</taxon>
        <taxon>eudicotyledons</taxon>
        <taxon>Gunneridae</taxon>
        <taxon>Pentapetalae</taxon>
        <taxon>asterids</taxon>
        <taxon>Ericales</taxon>
        <taxon>Theaceae</taxon>
        <taxon>Camellia</taxon>
    </lineage>
</organism>
<comment type="caution">
    <text evidence="1">The sequence shown here is derived from an EMBL/GenBank/DDBJ whole genome shotgun (WGS) entry which is preliminary data.</text>
</comment>
<accession>A0ACC0GG40</accession>